<protein>
    <submittedName>
        <fullName evidence="7">Aldehyde reductase</fullName>
    </submittedName>
</protein>
<feature type="chain" id="PRO_5021424357" evidence="5">
    <location>
        <begin position="17"/>
        <end position="325"/>
    </location>
</feature>
<dbReference type="Proteomes" id="UP000298493">
    <property type="component" value="Unassembled WGS sequence"/>
</dbReference>
<evidence type="ECO:0000313" key="7">
    <source>
        <dbReference type="EMBL" id="TID14432.1"/>
    </source>
</evidence>
<keyword evidence="5" id="KW-0732">Signal</keyword>
<keyword evidence="1" id="KW-0560">Oxidoreductase</keyword>
<dbReference type="InterPro" id="IPR018170">
    <property type="entry name" value="Aldo/ket_reductase_CS"/>
</dbReference>
<evidence type="ECO:0000256" key="1">
    <source>
        <dbReference type="ARBA" id="ARBA00023002"/>
    </source>
</evidence>
<dbReference type="STRING" id="86259.A0A4Z1NKV6"/>
<evidence type="ECO:0000259" key="6">
    <source>
        <dbReference type="Pfam" id="PF00248"/>
    </source>
</evidence>
<feature type="active site" description="Proton donor" evidence="2">
    <location>
        <position position="67"/>
    </location>
</feature>
<feature type="site" description="Lowers pKa of active site Tyr" evidence="4">
    <location>
        <position position="96"/>
    </location>
</feature>
<dbReference type="PIRSF" id="PIRSF000097">
    <property type="entry name" value="AKR"/>
    <property type="match status" value="1"/>
</dbReference>
<evidence type="ECO:0000313" key="8">
    <source>
        <dbReference type="Proteomes" id="UP000298493"/>
    </source>
</evidence>
<feature type="signal peptide" evidence="5">
    <location>
        <begin position="1"/>
        <end position="16"/>
    </location>
</feature>
<evidence type="ECO:0000256" key="2">
    <source>
        <dbReference type="PIRSR" id="PIRSR000097-1"/>
    </source>
</evidence>
<dbReference type="InterPro" id="IPR020471">
    <property type="entry name" value="AKR"/>
</dbReference>
<comment type="caution">
    <text evidence="7">The sequence shown here is derived from an EMBL/GenBank/DDBJ whole genome shotgun (WGS) entry which is preliminary data.</text>
</comment>
<evidence type="ECO:0000256" key="5">
    <source>
        <dbReference type="SAM" id="SignalP"/>
    </source>
</evidence>
<feature type="domain" description="NADP-dependent oxidoreductase" evidence="6">
    <location>
        <begin position="34"/>
        <end position="298"/>
    </location>
</feature>
<reference evidence="7 8" key="1">
    <citation type="submission" date="2019-04" db="EMBL/GenBank/DDBJ databases">
        <title>High contiguity whole genome sequence and gene annotation resource for two Venturia nashicola isolates.</title>
        <authorList>
            <person name="Prokchorchik M."/>
            <person name="Won K."/>
            <person name="Lee Y."/>
            <person name="Choi E.D."/>
            <person name="Segonzac C."/>
            <person name="Sohn K.H."/>
        </authorList>
    </citation>
    <scope>NUCLEOTIDE SEQUENCE [LARGE SCALE GENOMIC DNA]</scope>
    <source>
        <strain evidence="7 8">PRI2</strain>
    </source>
</reference>
<feature type="binding site" evidence="3">
    <location>
        <position position="128"/>
    </location>
    <ligand>
        <name>substrate</name>
    </ligand>
</feature>
<gene>
    <name evidence="7" type="ORF">E6O75_ATG09511</name>
</gene>
<dbReference type="InterPro" id="IPR023210">
    <property type="entry name" value="NADP_OxRdtase_dom"/>
</dbReference>
<dbReference type="PRINTS" id="PR00069">
    <property type="entry name" value="ALDKETRDTASE"/>
</dbReference>
<name>A0A4Z1NKV6_9PEZI</name>
<dbReference type="CDD" id="cd19071">
    <property type="entry name" value="AKR_AKR1-5-like"/>
    <property type="match status" value="1"/>
</dbReference>
<dbReference type="Pfam" id="PF00248">
    <property type="entry name" value="Aldo_ket_red"/>
    <property type="match status" value="1"/>
</dbReference>
<dbReference type="SUPFAM" id="SSF51430">
    <property type="entry name" value="NAD(P)-linked oxidoreductase"/>
    <property type="match status" value="1"/>
</dbReference>
<proteinExistence type="predicted"/>
<sequence length="325" mass="36480">MFRAASLLAFAALVLSQDASYISPKNGPYIEIPKLGFGTWNLSRNTTEAVASAIEAGYRHFDCATAYNNQKDIGPGIKLGLERTGLKRSDLWITSKIWGNRHGDQVRSGVETNLKELGLDYIDMTLMHFPIGQVGGKSSYDYVATWKEMEKYTGEGKLTRFIGISNFNQTQVDDLLASATIIPKVHQFELHPYLQQQPFVDYHKAKNITVTAYAPLGNTNPSYALRARRATPLLHNPVLKEIAAARGCTPAQVSLKWNMDRGVIPHPKTQRKDRQKENFEAWAKCKLTDGDRAKIKELGTKPQRFWEICSTMLRLPCYGGLEADK</sequence>
<dbReference type="InterPro" id="IPR036812">
    <property type="entry name" value="NAD(P)_OxRdtase_dom_sf"/>
</dbReference>
<accession>A0A4Z1NKV6</accession>
<dbReference type="EMBL" id="SNSC02000023">
    <property type="protein sequence ID" value="TID14432.1"/>
    <property type="molecule type" value="Genomic_DNA"/>
</dbReference>
<dbReference type="AlphaFoldDB" id="A0A4Z1NKV6"/>
<dbReference type="OrthoDB" id="416253at2759"/>
<dbReference type="GO" id="GO:0016491">
    <property type="term" value="F:oxidoreductase activity"/>
    <property type="evidence" value="ECO:0007669"/>
    <property type="project" value="UniProtKB-KW"/>
</dbReference>
<dbReference type="PROSITE" id="PS00798">
    <property type="entry name" value="ALDOKETO_REDUCTASE_1"/>
    <property type="match status" value="1"/>
</dbReference>
<evidence type="ECO:0000256" key="3">
    <source>
        <dbReference type="PIRSR" id="PIRSR000097-2"/>
    </source>
</evidence>
<keyword evidence="8" id="KW-1185">Reference proteome</keyword>
<dbReference type="PANTHER" id="PTHR11732">
    <property type="entry name" value="ALDO/KETO REDUCTASE"/>
    <property type="match status" value="1"/>
</dbReference>
<evidence type="ECO:0000256" key="4">
    <source>
        <dbReference type="PIRSR" id="PIRSR000097-3"/>
    </source>
</evidence>
<dbReference type="Gene3D" id="3.20.20.100">
    <property type="entry name" value="NADP-dependent oxidoreductase domain"/>
    <property type="match status" value="1"/>
</dbReference>
<organism evidence="7 8">
    <name type="scientific">Venturia nashicola</name>
    <dbReference type="NCBI Taxonomy" id="86259"/>
    <lineage>
        <taxon>Eukaryota</taxon>
        <taxon>Fungi</taxon>
        <taxon>Dikarya</taxon>
        <taxon>Ascomycota</taxon>
        <taxon>Pezizomycotina</taxon>
        <taxon>Dothideomycetes</taxon>
        <taxon>Pleosporomycetidae</taxon>
        <taxon>Venturiales</taxon>
        <taxon>Venturiaceae</taxon>
        <taxon>Venturia</taxon>
    </lineage>
</organism>